<gene>
    <name evidence="1" type="ORF">COT91_02420</name>
</gene>
<proteinExistence type="predicted"/>
<dbReference type="Gene3D" id="1.20.1440.60">
    <property type="entry name" value="23S rRNA-intervening sequence"/>
    <property type="match status" value="1"/>
</dbReference>
<comment type="caution">
    <text evidence="1">The sequence shown here is derived from an EMBL/GenBank/DDBJ whole genome shotgun (WGS) entry which is preliminary data.</text>
</comment>
<dbReference type="InterPro" id="IPR036583">
    <property type="entry name" value="23S_rRNA_IVS_sf"/>
</dbReference>
<name>A0A2H0VDS5_9BACT</name>
<organism evidence="1 2">
    <name type="scientific">Candidatus Doudnabacteria bacterium CG10_big_fil_rev_8_21_14_0_10_41_10</name>
    <dbReference type="NCBI Taxonomy" id="1974551"/>
    <lineage>
        <taxon>Bacteria</taxon>
        <taxon>Candidatus Doudnaibacteriota</taxon>
    </lineage>
</organism>
<sequence length="121" mass="13452">MKTGLKTRSYLYAFKIIKFLDSLKQADGTIQVISKQLLRSATSIGANVIEAQTGSTRKDFTNFFSSALKSANESKFWLGLLRGSKKAESTTVNELLYETNQIANIFGSSIIILKKGLKFNF</sequence>
<dbReference type="PIRSF" id="PIRSF035652">
    <property type="entry name" value="CHP02436"/>
    <property type="match status" value="1"/>
</dbReference>
<dbReference type="EMBL" id="PFAJ01000034">
    <property type="protein sequence ID" value="PIR97245.1"/>
    <property type="molecule type" value="Genomic_DNA"/>
</dbReference>
<dbReference type="PANTHER" id="PTHR38471">
    <property type="entry name" value="FOUR HELIX BUNDLE PROTEIN"/>
    <property type="match status" value="1"/>
</dbReference>
<evidence type="ECO:0000313" key="1">
    <source>
        <dbReference type="EMBL" id="PIR97245.1"/>
    </source>
</evidence>
<accession>A0A2H0VDS5</accession>
<dbReference type="SUPFAM" id="SSF158446">
    <property type="entry name" value="IVS-encoded protein-like"/>
    <property type="match status" value="1"/>
</dbReference>
<dbReference type="NCBIfam" id="TIGR02436">
    <property type="entry name" value="four helix bundle protein"/>
    <property type="match status" value="1"/>
</dbReference>
<reference evidence="2" key="1">
    <citation type="submission" date="2017-09" db="EMBL/GenBank/DDBJ databases">
        <title>Depth-based differentiation of microbial function through sediment-hosted aquifers and enrichment of novel symbionts in the deep terrestrial subsurface.</title>
        <authorList>
            <person name="Probst A.J."/>
            <person name="Ladd B."/>
            <person name="Jarett J.K."/>
            <person name="Geller-Mcgrath D.E."/>
            <person name="Sieber C.M.K."/>
            <person name="Emerson J.B."/>
            <person name="Anantharaman K."/>
            <person name="Thomas B.C."/>
            <person name="Malmstrom R."/>
            <person name="Stieglmeier M."/>
            <person name="Klingl A."/>
            <person name="Woyke T."/>
            <person name="Ryan C.M."/>
            <person name="Banfield J.F."/>
        </authorList>
    </citation>
    <scope>NUCLEOTIDE SEQUENCE [LARGE SCALE GENOMIC DNA]</scope>
</reference>
<dbReference type="InterPro" id="IPR012657">
    <property type="entry name" value="23S_rRNA-intervening_sequence"/>
</dbReference>
<evidence type="ECO:0000313" key="2">
    <source>
        <dbReference type="Proteomes" id="UP000230557"/>
    </source>
</evidence>
<dbReference type="Pfam" id="PF05635">
    <property type="entry name" value="23S_rRNA_IVP"/>
    <property type="match status" value="1"/>
</dbReference>
<dbReference type="PANTHER" id="PTHR38471:SF2">
    <property type="entry name" value="FOUR HELIX BUNDLE PROTEIN"/>
    <property type="match status" value="1"/>
</dbReference>
<dbReference type="AlphaFoldDB" id="A0A2H0VDS5"/>
<protein>
    <submittedName>
        <fullName evidence="1">Four helix bundle protein</fullName>
    </submittedName>
</protein>
<dbReference type="Proteomes" id="UP000230557">
    <property type="component" value="Unassembled WGS sequence"/>
</dbReference>